<evidence type="ECO:0000256" key="4">
    <source>
        <dbReference type="ARBA" id="ARBA00022692"/>
    </source>
</evidence>
<dbReference type="InterPro" id="IPR011009">
    <property type="entry name" value="Kinase-like_dom_sf"/>
</dbReference>
<dbReference type="GO" id="GO:0004674">
    <property type="term" value="F:protein serine/threonine kinase activity"/>
    <property type="evidence" value="ECO:0007669"/>
    <property type="project" value="UniProtKB-KW"/>
</dbReference>
<feature type="transmembrane region" description="Helical" evidence="16">
    <location>
        <begin position="228"/>
        <end position="248"/>
    </location>
</feature>
<comment type="caution">
    <text evidence="18">The sequence shown here is derived from an EMBL/GenBank/DDBJ whole genome shotgun (WGS) entry which is preliminary data.</text>
</comment>
<evidence type="ECO:0000256" key="2">
    <source>
        <dbReference type="ARBA" id="ARBA00022527"/>
    </source>
</evidence>
<evidence type="ECO:0000259" key="17">
    <source>
        <dbReference type="PROSITE" id="PS50011"/>
    </source>
</evidence>
<dbReference type="EMBL" id="AUSU01000310">
    <property type="protein sequence ID" value="EPS73768.1"/>
    <property type="molecule type" value="Genomic_DNA"/>
</dbReference>
<reference evidence="18 19" key="1">
    <citation type="journal article" date="2013" name="BMC Genomics">
        <title>The miniature genome of a carnivorous plant Genlisea aurea contains a low number of genes and short non-coding sequences.</title>
        <authorList>
            <person name="Leushkin E.V."/>
            <person name="Sutormin R.A."/>
            <person name="Nabieva E.R."/>
            <person name="Penin A.A."/>
            <person name="Kondrashov A.S."/>
            <person name="Logacheva M.D."/>
        </authorList>
    </citation>
    <scope>NUCLEOTIDE SEQUENCE [LARGE SCALE GENOMIC DNA]</scope>
</reference>
<dbReference type="GO" id="GO:0005524">
    <property type="term" value="F:ATP binding"/>
    <property type="evidence" value="ECO:0007669"/>
    <property type="project" value="UniProtKB-UniRule"/>
</dbReference>
<dbReference type="Proteomes" id="UP000015453">
    <property type="component" value="Unassembled WGS sequence"/>
</dbReference>
<dbReference type="InterPro" id="IPR008271">
    <property type="entry name" value="Ser/Thr_kinase_AS"/>
</dbReference>
<name>S8ECT6_9LAMI</name>
<feature type="domain" description="Protein kinase" evidence="17">
    <location>
        <begin position="293"/>
        <end position="577"/>
    </location>
</feature>
<dbReference type="InterPro" id="IPR000719">
    <property type="entry name" value="Prot_kinase_dom"/>
</dbReference>
<dbReference type="Pfam" id="PF00069">
    <property type="entry name" value="Pkinase"/>
    <property type="match status" value="1"/>
</dbReference>
<comment type="catalytic activity">
    <reaction evidence="12">
        <text>L-seryl-[protein] + ATP = O-phospho-L-seryl-[protein] + ADP + H(+)</text>
        <dbReference type="Rhea" id="RHEA:17989"/>
        <dbReference type="Rhea" id="RHEA-COMP:9863"/>
        <dbReference type="Rhea" id="RHEA-COMP:11604"/>
        <dbReference type="ChEBI" id="CHEBI:15378"/>
        <dbReference type="ChEBI" id="CHEBI:29999"/>
        <dbReference type="ChEBI" id="CHEBI:30616"/>
        <dbReference type="ChEBI" id="CHEBI:83421"/>
        <dbReference type="ChEBI" id="CHEBI:456216"/>
    </reaction>
</comment>
<dbReference type="AlphaFoldDB" id="S8ECT6"/>
<dbReference type="PANTHER" id="PTHR46008">
    <property type="entry name" value="LEAF RUST 10 DISEASE-RESISTANCE LOCUS RECEPTOR-LIKE PROTEIN KINASE-LIKE 1.4"/>
    <property type="match status" value="1"/>
</dbReference>
<dbReference type="FunFam" id="1.10.510.10:FF:000161">
    <property type="entry name" value="Wall-associated receptor kinase-like 20"/>
    <property type="match status" value="1"/>
</dbReference>
<keyword evidence="4 16" id="KW-0812">Transmembrane</keyword>
<keyword evidence="11" id="KW-0325">Glycoprotein</keyword>
<evidence type="ECO:0000256" key="9">
    <source>
        <dbReference type="ARBA" id="ARBA00022989"/>
    </source>
</evidence>
<dbReference type="PANTHER" id="PTHR46008:SF62">
    <property type="entry name" value="PROTEIN KINASE DOMAIN-CONTAINING PROTEIN"/>
    <property type="match status" value="1"/>
</dbReference>
<organism evidence="18 19">
    <name type="scientific">Genlisea aurea</name>
    <dbReference type="NCBI Taxonomy" id="192259"/>
    <lineage>
        <taxon>Eukaryota</taxon>
        <taxon>Viridiplantae</taxon>
        <taxon>Streptophyta</taxon>
        <taxon>Embryophyta</taxon>
        <taxon>Tracheophyta</taxon>
        <taxon>Spermatophyta</taxon>
        <taxon>Magnoliopsida</taxon>
        <taxon>eudicotyledons</taxon>
        <taxon>Gunneridae</taxon>
        <taxon>Pentapetalae</taxon>
        <taxon>asterids</taxon>
        <taxon>lamiids</taxon>
        <taxon>Lamiales</taxon>
        <taxon>Lentibulariaceae</taxon>
        <taxon>Genlisea</taxon>
    </lineage>
</organism>
<dbReference type="SMART" id="SM00220">
    <property type="entry name" value="S_TKc"/>
    <property type="match status" value="1"/>
</dbReference>
<gene>
    <name evidence="18" type="ORF">M569_00987</name>
</gene>
<evidence type="ECO:0000256" key="1">
    <source>
        <dbReference type="ARBA" id="ARBA00004167"/>
    </source>
</evidence>
<sequence>STSAACPRQCGNATVKYPFGFSDGCGIRLNCSGGGEIGVGGFDALNVTGERISIGLPIRCDRSIEKLRELFGPNFAPTWKNEFLLENCSESVRDCLIPSRFLGAESCGGYNRSCYAPGSADGIAVEFLNYTDVLRRGDCGVLLSSMMVDWSPGSSIALEVGTVELGWWLDGACDCDGNASCTVVRYGGRVGYRCNCNQGYVGDGFSAGNGCRRASDSSSGRRGRSKKVVAIVGGALAGALSTAMAAVACHHAKKRTAARKNRITAKRLVAEALGKSTIPLYPYREIHRATRGFSESQMLGTGAYGTVYAGKLRNDEWVAIKRIKHRDDDGEGIAQVMNEIKLLSSVSHPNLVRLLGCSFENGEQILVYEYMPNGTLAQHLQRERGPTLPWSVRLAVAAQTARAVAYLHSAVNPPIYHRDIKSSNILLDYDFNSKVADFGLSRFGMAAAAGGDESSKSHVSTAPQGTPGYVDPQYHQNFHLSDRSDVYSFGVVLVEIVSGMKAVDFTRPRSDVNLAALAVDKIGKGRVEEIVDPFISYDDAWTVAAVHKVAELAFRCLAFDYHMRPSMVEVAEELEMVRVGEWATMAEENGGVRGRMTAGSSGDSSCSS</sequence>
<dbReference type="Gene3D" id="3.30.200.20">
    <property type="entry name" value="Phosphorylase Kinase, domain 1"/>
    <property type="match status" value="1"/>
</dbReference>
<protein>
    <recommendedName>
        <fullName evidence="17">Protein kinase domain-containing protein</fullName>
    </recommendedName>
</protein>
<evidence type="ECO:0000313" key="18">
    <source>
        <dbReference type="EMBL" id="EPS73768.1"/>
    </source>
</evidence>
<keyword evidence="5" id="KW-0732">Signal</keyword>
<evidence type="ECO:0000256" key="8">
    <source>
        <dbReference type="ARBA" id="ARBA00022840"/>
    </source>
</evidence>
<keyword evidence="19" id="KW-1185">Reference proteome</keyword>
<evidence type="ECO:0000256" key="14">
    <source>
        <dbReference type="ARBA" id="ARBA00056804"/>
    </source>
</evidence>
<evidence type="ECO:0000313" key="19">
    <source>
        <dbReference type="Proteomes" id="UP000015453"/>
    </source>
</evidence>
<comment type="catalytic activity">
    <reaction evidence="13">
        <text>L-threonyl-[protein] + ATP = O-phospho-L-threonyl-[protein] + ADP + H(+)</text>
        <dbReference type="Rhea" id="RHEA:46608"/>
        <dbReference type="Rhea" id="RHEA-COMP:11060"/>
        <dbReference type="Rhea" id="RHEA-COMP:11605"/>
        <dbReference type="ChEBI" id="CHEBI:15378"/>
        <dbReference type="ChEBI" id="CHEBI:30013"/>
        <dbReference type="ChEBI" id="CHEBI:30616"/>
        <dbReference type="ChEBI" id="CHEBI:61977"/>
        <dbReference type="ChEBI" id="CHEBI:456216"/>
    </reaction>
</comment>
<proteinExistence type="predicted"/>
<dbReference type="SUPFAM" id="SSF56112">
    <property type="entry name" value="Protein kinase-like (PK-like)"/>
    <property type="match status" value="1"/>
</dbReference>
<accession>S8ECT6</accession>
<feature type="binding site" evidence="15">
    <location>
        <position position="321"/>
    </location>
    <ligand>
        <name>ATP</name>
        <dbReference type="ChEBI" id="CHEBI:30616"/>
    </ligand>
</feature>
<keyword evidence="10 16" id="KW-0472">Membrane</keyword>
<dbReference type="Gene3D" id="2.10.25.10">
    <property type="entry name" value="Laminin"/>
    <property type="match status" value="1"/>
</dbReference>
<keyword evidence="9 16" id="KW-1133">Transmembrane helix</keyword>
<feature type="non-terminal residue" evidence="18">
    <location>
        <position position="608"/>
    </location>
</feature>
<evidence type="ECO:0000256" key="13">
    <source>
        <dbReference type="ARBA" id="ARBA00047951"/>
    </source>
</evidence>
<comment type="function">
    <text evidence="14">Serine/threonine-protein kinase that may function as a signaling receptor of extracellular matrix component.</text>
</comment>
<evidence type="ECO:0000256" key="5">
    <source>
        <dbReference type="ARBA" id="ARBA00022729"/>
    </source>
</evidence>
<dbReference type="PROSITE" id="PS00108">
    <property type="entry name" value="PROTEIN_KINASE_ST"/>
    <property type="match status" value="1"/>
</dbReference>
<dbReference type="InterPro" id="IPR017441">
    <property type="entry name" value="Protein_kinase_ATP_BS"/>
</dbReference>
<evidence type="ECO:0000256" key="16">
    <source>
        <dbReference type="SAM" id="Phobius"/>
    </source>
</evidence>
<keyword evidence="6 15" id="KW-0547">Nucleotide-binding</keyword>
<keyword evidence="2" id="KW-0723">Serine/threonine-protein kinase</keyword>
<dbReference type="OrthoDB" id="4062651at2759"/>
<dbReference type="PROSITE" id="PS00107">
    <property type="entry name" value="PROTEIN_KINASE_ATP"/>
    <property type="match status" value="1"/>
</dbReference>
<dbReference type="Gene3D" id="1.10.510.10">
    <property type="entry name" value="Transferase(Phosphotransferase) domain 1"/>
    <property type="match status" value="1"/>
</dbReference>
<evidence type="ECO:0000256" key="10">
    <source>
        <dbReference type="ARBA" id="ARBA00023136"/>
    </source>
</evidence>
<keyword evidence="3" id="KW-0808">Transferase</keyword>
<keyword evidence="8 15" id="KW-0067">ATP-binding</keyword>
<evidence type="ECO:0000256" key="6">
    <source>
        <dbReference type="ARBA" id="ARBA00022741"/>
    </source>
</evidence>
<keyword evidence="7" id="KW-0418">Kinase</keyword>
<evidence type="ECO:0000256" key="7">
    <source>
        <dbReference type="ARBA" id="ARBA00022777"/>
    </source>
</evidence>
<evidence type="ECO:0000256" key="3">
    <source>
        <dbReference type="ARBA" id="ARBA00022679"/>
    </source>
</evidence>
<dbReference type="CDD" id="cd14066">
    <property type="entry name" value="STKc_IRAK"/>
    <property type="match status" value="1"/>
</dbReference>
<feature type="non-terminal residue" evidence="18">
    <location>
        <position position="1"/>
    </location>
</feature>
<comment type="subcellular location">
    <subcellularLocation>
        <location evidence="1">Membrane</location>
        <topology evidence="1">Single-pass membrane protein</topology>
    </subcellularLocation>
</comment>
<dbReference type="PROSITE" id="PS50011">
    <property type="entry name" value="PROTEIN_KINASE_DOM"/>
    <property type="match status" value="1"/>
</dbReference>
<dbReference type="GO" id="GO:0005886">
    <property type="term" value="C:plasma membrane"/>
    <property type="evidence" value="ECO:0007669"/>
    <property type="project" value="UniProtKB-ARBA"/>
</dbReference>
<dbReference type="FunFam" id="3.30.200.20:FF:000481">
    <property type="entry name" value="Wall-associated receptor kinase-like 14"/>
    <property type="match status" value="1"/>
</dbReference>
<evidence type="ECO:0000256" key="15">
    <source>
        <dbReference type="PROSITE-ProRule" id="PRU10141"/>
    </source>
</evidence>
<evidence type="ECO:0000256" key="11">
    <source>
        <dbReference type="ARBA" id="ARBA00023180"/>
    </source>
</evidence>
<evidence type="ECO:0000256" key="12">
    <source>
        <dbReference type="ARBA" id="ARBA00047558"/>
    </source>
</evidence>